<keyword evidence="3" id="KW-1185">Reference proteome</keyword>
<dbReference type="PROSITE" id="PS50112">
    <property type="entry name" value="PAS"/>
    <property type="match status" value="1"/>
</dbReference>
<dbReference type="AlphaFoldDB" id="A0A2A9EEJ4"/>
<gene>
    <name evidence="2" type="ORF">ATL41_1977</name>
</gene>
<name>A0A2A9EEJ4_9MICO</name>
<evidence type="ECO:0000313" key="3">
    <source>
        <dbReference type="Proteomes" id="UP000221394"/>
    </source>
</evidence>
<proteinExistence type="predicted"/>
<dbReference type="SUPFAM" id="SSF55785">
    <property type="entry name" value="PYP-like sensor domain (PAS domain)"/>
    <property type="match status" value="1"/>
</dbReference>
<dbReference type="OrthoDB" id="266313at2"/>
<organism evidence="2 3">
    <name type="scientific">Flavimobilis soli</name>
    <dbReference type="NCBI Taxonomy" id="442709"/>
    <lineage>
        <taxon>Bacteria</taxon>
        <taxon>Bacillati</taxon>
        <taxon>Actinomycetota</taxon>
        <taxon>Actinomycetes</taxon>
        <taxon>Micrococcales</taxon>
        <taxon>Jonesiaceae</taxon>
        <taxon>Flavimobilis</taxon>
    </lineage>
</organism>
<dbReference type="EMBL" id="PDJH01000001">
    <property type="protein sequence ID" value="PFG37223.1"/>
    <property type="molecule type" value="Genomic_DNA"/>
</dbReference>
<dbReference type="Gene3D" id="3.30.450.20">
    <property type="entry name" value="PAS domain"/>
    <property type="match status" value="1"/>
</dbReference>
<protein>
    <submittedName>
        <fullName evidence="2">PAS domain S-box-containing protein</fullName>
    </submittedName>
</protein>
<feature type="domain" description="PAS" evidence="1">
    <location>
        <begin position="33"/>
        <end position="68"/>
    </location>
</feature>
<dbReference type="InterPro" id="IPR013655">
    <property type="entry name" value="PAS_fold_3"/>
</dbReference>
<sequence length="184" mass="20759">MPALTDVQTRPHPTEAATERRLAPDDLVVTKTDLRGHITYANETFLRVSGASETEVAGRAHNLIRHPDMPGGVFRLMWDTLGAGEEIFAYVLNRAIDGPFYWVLAHVTPTRDRSGAVVAYHSTRRAPSRDAIPPVRDLYARMRELERGRPRREGAEASLAWLTEHLDSQGLSYEEWLWSLEGDL</sequence>
<reference evidence="2 3" key="1">
    <citation type="submission" date="2017-10" db="EMBL/GenBank/DDBJ databases">
        <title>Sequencing the genomes of 1000 actinobacteria strains.</title>
        <authorList>
            <person name="Klenk H.-P."/>
        </authorList>
    </citation>
    <scope>NUCLEOTIDE SEQUENCE [LARGE SCALE GENOMIC DNA]</scope>
    <source>
        <strain evidence="2 3">DSM 21574</strain>
    </source>
</reference>
<dbReference type="RefSeq" id="WP_098458304.1">
    <property type="nucleotide sequence ID" value="NZ_PDJH01000001.1"/>
</dbReference>
<dbReference type="CDD" id="cd00130">
    <property type="entry name" value="PAS"/>
    <property type="match status" value="1"/>
</dbReference>
<dbReference type="InterPro" id="IPR000014">
    <property type="entry name" value="PAS"/>
</dbReference>
<dbReference type="InterPro" id="IPR035965">
    <property type="entry name" value="PAS-like_dom_sf"/>
</dbReference>
<evidence type="ECO:0000313" key="2">
    <source>
        <dbReference type="EMBL" id="PFG37223.1"/>
    </source>
</evidence>
<dbReference type="NCBIfam" id="TIGR00229">
    <property type="entry name" value="sensory_box"/>
    <property type="match status" value="1"/>
</dbReference>
<dbReference type="Proteomes" id="UP000221394">
    <property type="component" value="Unassembled WGS sequence"/>
</dbReference>
<accession>A0A2A9EEJ4</accession>
<comment type="caution">
    <text evidence="2">The sequence shown here is derived from an EMBL/GenBank/DDBJ whole genome shotgun (WGS) entry which is preliminary data.</text>
</comment>
<evidence type="ECO:0000259" key="1">
    <source>
        <dbReference type="PROSITE" id="PS50112"/>
    </source>
</evidence>
<dbReference type="Pfam" id="PF08447">
    <property type="entry name" value="PAS_3"/>
    <property type="match status" value="1"/>
</dbReference>